<keyword evidence="2" id="KW-1185">Reference proteome</keyword>
<proteinExistence type="predicted"/>
<sequence>MVKKNVVKLPSYDEVPLNPDQYYTIAPYDETNSKYKKYDSEIGLPENDIIVFGPEYLTTRHTHFSLRQGFSKYTSHTLLIYDNENNEVFNCKIKNNYTIVLYNKHKNALMTSFVDPSNYYKSIYILKGIFDSTKIYNVNFLNQNTGTQEELIIKVSNYKYFEIFCNEEGENETKICKITSKRNEYTIEVAPRVDYLFMISVCNAFSLRKPVAYI</sequence>
<protein>
    <recommendedName>
        <fullName evidence="3">Tubby C-terminal domain-containing protein</fullName>
    </recommendedName>
</protein>
<dbReference type="OrthoDB" id="10523243at2759"/>
<evidence type="ECO:0000313" key="1">
    <source>
        <dbReference type="EMBL" id="ORY61868.1"/>
    </source>
</evidence>
<dbReference type="InterPro" id="IPR025659">
    <property type="entry name" value="Tubby-like_C"/>
</dbReference>
<dbReference type="InterPro" id="IPR007612">
    <property type="entry name" value="LOR"/>
</dbReference>
<reference evidence="1 2" key="1">
    <citation type="submission" date="2016-08" db="EMBL/GenBank/DDBJ databases">
        <title>A Parts List for Fungal Cellulosomes Revealed by Comparative Genomics.</title>
        <authorList>
            <consortium name="DOE Joint Genome Institute"/>
            <person name="Haitjema C.H."/>
            <person name="Gilmore S.P."/>
            <person name="Henske J.K."/>
            <person name="Solomon K.V."/>
            <person name="De Groot R."/>
            <person name="Kuo A."/>
            <person name="Mondo S.J."/>
            <person name="Salamov A.A."/>
            <person name="Labutti K."/>
            <person name="Zhao Z."/>
            <person name="Chiniquy J."/>
            <person name="Barry K."/>
            <person name="Brewer H.M."/>
            <person name="Purvine S.O."/>
            <person name="Wright A.T."/>
            <person name="Boxma B."/>
            <person name="Van Alen T."/>
            <person name="Hackstein J.H."/>
            <person name="Baker S.E."/>
            <person name="Grigoriev I.V."/>
            <person name="O'Malley M.A."/>
        </authorList>
    </citation>
    <scope>NUCLEOTIDE SEQUENCE [LARGE SCALE GENOMIC DNA]</scope>
    <source>
        <strain evidence="1 2">G1</strain>
    </source>
</reference>
<dbReference type="AlphaFoldDB" id="A0A1Y2DRF6"/>
<dbReference type="SUPFAM" id="SSF54518">
    <property type="entry name" value="Tubby C-terminal domain-like"/>
    <property type="match status" value="1"/>
</dbReference>
<comment type="caution">
    <text evidence="1">The sequence shown here is derived from an EMBL/GenBank/DDBJ whole genome shotgun (WGS) entry which is preliminary data.</text>
</comment>
<evidence type="ECO:0000313" key="2">
    <source>
        <dbReference type="Proteomes" id="UP000193920"/>
    </source>
</evidence>
<dbReference type="Proteomes" id="UP000193920">
    <property type="component" value="Unassembled WGS sequence"/>
</dbReference>
<accession>A0A1Y2DRF6</accession>
<evidence type="ECO:0008006" key="3">
    <source>
        <dbReference type="Google" id="ProtNLM"/>
    </source>
</evidence>
<dbReference type="Pfam" id="PF04525">
    <property type="entry name" value="LOR"/>
    <property type="match status" value="1"/>
</dbReference>
<dbReference type="EMBL" id="MCOG01000059">
    <property type="protein sequence ID" value="ORY61868.1"/>
    <property type="molecule type" value="Genomic_DNA"/>
</dbReference>
<gene>
    <name evidence="1" type="ORF">LY90DRAFT_701138</name>
</gene>
<organism evidence="1 2">
    <name type="scientific">Neocallimastix californiae</name>
    <dbReference type="NCBI Taxonomy" id="1754190"/>
    <lineage>
        <taxon>Eukaryota</taxon>
        <taxon>Fungi</taxon>
        <taxon>Fungi incertae sedis</taxon>
        <taxon>Chytridiomycota</taxon>
        <taxon>Chytridiomycota incertae sedis</taxon>
        <taxon>Neocallimastigomycetes</taxon>
        <taxon>Neocallimastigales</taxon>
        <taxon>Neocallimastigaceae</taxon>
        <taxon>Neocallimastix</taxon>
    </lineage>
</organism>
<name>A0A1Y2DRF6_9FUNG</name>